<dbReference type="Gene3D" id="2.120.10.30">
    <property type="entry name" value="TolB, C-terminal domain"/>
    <property type="match status" value="1"/>
</dbReference>
<dbReference type="RefSeq" id="XP_056501245.1">
    <property type="nucleotide sequence ID" value="XM_056644431.1"/>
</dbReference>
<accession>A0A9W9P268</accession>
<sequence>MGLLGSVFLGLITVLVALLAPTVIHWGTIAGPFLTPKPTVLGEGQGPIYIDDTVHCEDVHHYTPANLLFTACEDLITTRFDWFPGLGHLEAEAAGRGSIHVIDPTTMKSSRLAFENFQGNFVTHGIDVIADPKHADSVYIFAINHLPNPDFLAASAEERQDIPAARSQIELFHHVLNSKTVRHIRSIRHPLVYTPNDISAVSPSELYVTNDHYYRDGIKRAIEDLWPFAKWSYTVNIQIDDLDLDSGSASAISQLDPESELRADIALSGMWNNNGLGHGRNVDEVVISSAIGAELYLAKIHSTNHTLSVHTTIPFDTVTDNPSYYVDPYASEGNDASGFVVAGISQGIYLAKTGHDIHGKDPMQVWYTRQNGSGKWENKLLFEDDSERIRTASAAVLVPIKPEGDARQKQAWLFVTGFLSESMIAVKVDL</sequence>
<evidence type="ECO:0000313" key="1">
    <source>
        <dbReference type="EMBL" id="KAJ5233745.1"/>
    </source>
</evidence>
<dbReference type="InterPro" id="IPR011042">
    <property type="entry name" value="6-blade_b-propeller_TolB-like"/>
</dbReference>
<evidence type="ECO:0000313" key="2">
    <source>
        <dbReference type="Proteomes" id="UP001147733"/>
    </source>
</evidence>
<dbReference type="OrthoDB" id="5307922at2759"/>
<dbReference type="Proteomes" id="UP001147733">
    <property type="component" value="Unassembled WGS sequence"/>
</dbReference>
<gene>
    <name evidence="1" type="ORF">N7469_005511</name>
</gene>
<dbReference type="GeneID" id="81383598"/>
<protein>
    <recommendedName>
        <fullName evidence="3">Serum paraoxonase/arylesterase family protein</fullName>
    </recommendedName>
</protein>
<name>A0A9W9P268_PENCI</name>
<comment type="caution">
    <text evidence="1">The sequence shown here is derived from an EMBL/GenBank/DDBJ whole genome shotgun (WGS) entry which is preliminary data.</text>
</comment>
<dbReference type="InterPro" id="IPR051288">
    <property type="entry name" value="Serum_paraoxonase/arylesterase"/>
</dbReference>
<dbReference type="PANTHER" id="PTHR11799:SF12">
    <property type="entry name" value="PARAOXONASE-RELATED"/>
    <property type="match status" value="1"/>
</dbReference>
<proteinExistence type="predicted"/>
<reference evidence="1" key="1">
    <citation type="submission" date="2022-11" db="EMBL/GenBank/DDBJ databases">
        <authorList>
            <person name="Petersen C."/>
        </authorList>
    </citation>
    <scope>NUCLEOTIDE SEQUENCE</scope>
    <source>
        <strain evidence="1">IBT 23319</strain>
    </source>
</reference>
<reference evidence="1" key="2">
    <citation type="journal article" date="2023" name="IMA Fungus">
        <title>Comparative genomic study of the Penicillium genus elucidates a diverse pangenome and 15 lateral gene transfer events.</title>
        <authorList>
            <person name="Petersen C."/>
            <person name="Sorensen T."/>
            <person name="Nielsen M.R."/>
            <person name="Sondergaard T.E."/>
            <person name="Sorensen J.L."/>
            <person name="Fitzpatrick D.A."/>
            <person name="Frisvad J.C."/>
            <person name="Nielsen K.L."/>
        </authorList>
    </citation>
    <scope>NUCLEOTIDE SEQUENCE</scope>
    <source>
        <strain evidence="1">IBT 23319</strain>
    </source>
</reference>
<keyword evidence="2" id="KW-1185">Reference proteome</keyword>
<organism evidence="1 2">
    <name type="scientific">Penicillium citrinum</name>
    <dbReference type="NCBI Taxonomy" id="5077"/>
    <lineage>
        <taxon>Eukaryota</taxon>
        <taxon>Fungi</taxon>
        <taxon>Dikarya</taxon>
        <taxon>Ascomycota</taxon>
        <taxon>Pezizomycotina</taxon>
        <taxon>Eurotiomycetes</taxon>
        <taxon>Eurotiomycetidae</taxon>
        <taxon>Eurotiales</taxon>
        <taxon>Aspergillaceae</taxon>
        <taxon>Penicillium</taxon>
    </lineage>
</organism>
<dbReference type="AlphaFoldDB" id="A0A9W9P268"/>
<dbReference type="EMBL" id="JAPQKT010000004">
    <property type="protein sequence ID" value="KAJ5233745.1"/>
    <property type="molecule type" value="Genomic_DNA"/>
</dbReference>
<dbReference type="PANTHER" id="PTHR11799">
    <property type="entry name" value="PARAOXONASE"/>
    <property type="match status" value="1"/>
</dbReference>
<evidence type="ECO:0008006" key="3">
    <source>
        <dbReference type="Google" id="ProtNLM"/>
    </source>
</evidence>